<feature type="domain" description="Fido" evidence="1">
    <location>
        <begin position="41"/>
        <end position="163"/>
    </location>
</feature>
<evidence type="ECO:0000259" key="1">
    <source>
        <dbReference type="PROSITE" id="PS51459"/>
    </source>
</evidence>
<dbReference type="Pfam" id="PF02661">
    <property type="entry name" value="Fic"/>
    <property type="match status" value="1"/>
</dbReference>
<dbReference type="PROSITE" id="PS51459">
    <property type="entry name" value="FIDO"/>
    <property type="match status" value="1"/>
</dbReference>
<comment type="caution">
    <text evidence="2">The sequence shown here is derived from an EMBL/GenBank/DDBJ whole genome shotgun (WGS) entry which is preliminary data.</text>
</comment>
<evidence type="ECO:0000313" key="3">
    <source>
        <dbReference type="Proteomes" id="UP001498398"/>
    </source>
</evidence>
<dbReference type="Gene3D" id="1.20.120.1870">
    <property type="entry name" value="Fic/DOC protein, Fido domain"/>
    <property type="match status" value="1"/>
</dbReference>
<proteinExistence type="predicted"/>
<dbReference type="NCBIfam" id="TIGR01550">
    <property type="entry name" value="DOC_P1"/>
    <property type="match status" value="1"/>
</dbReference>
<gene>
    <name evidence="2" type="ORF">VKT23_014368</name>
</gene>
<dbReference type="Proteomes" id="UP001498398">
    <property type="component" value="Unassembled WGS sequence"/>
</dbReference>
<name>A0ABR1J0W1_9AGAR</name>
<dbReference type="EMBL" id="JBANRG010000043">
    <property type="protein sequence ID" value="KAK7446673.1"/>
    <property type="molecule type" value="Genomic_DNA"/>
</dbReference>
<evidence type="ECO:0000313" key="2">
    <source>
        <dbReference type="EMBL" id="KAK7446673.1"/>
    </source>
</evidence>
<dbReference type="PANTHER" id="PTHR39426">
    <property type="entry name" value="HOMOLOGY TO DEATH-ON-CURING PROTEIN OF PHAGE P1"/>
    <property type="match status" value="1"/>
</dbReference>
<accession>A0ABR1J0W1</accession>
<protein>
    <recommendedName>
        <fullName evidence="1">Fido domain-containing protein</fullName>
    </recommendedName>
</protein>
<dbReference type="InterPro" id="IPR036597">
    <property type="entry name" value="Fido-like_dom_sf"/>
</dbReference>
<dbReference type="InterPro" id="IPR003812">
    <property type="entry name" value="Fido"/>
</dbReference>
<dbReference type="PANTHER" id="PTHR39426:SF1">
    <property type="entry name" value="HOMOLOGY TO DEATH-ON-CURING PROTEIN OF PHAGE P1"/>
    <property type="match status" value="1"/>
</dbReference>
<reference evidence="2 3" key="1">
    <citation type="submission" date="2024-01" db="EMBL/GenBank/DDBJ databases">
        <title>A draft genome for the cacao thread blight pathogen Marasmiellus scandens.</title>
        <authorList>
            <person name="Baruah I.K."/>
            <person name="Leung J."/>
            <person name="Bukari Y."/>
            <person name="Amoako-Attah I."/>
            <person name="Meinhardt L.W."/>
            <person name="Bailey B.A."/>
            <person name="Cohen S.P."/>
        </authorList>
    </citation>
    <scope>NUCLEOTIDE SEQUENCE [LARGE SCALE GENOMIC DNA]</scope>
    <source>
        <strain evidence="2 3">GH-19</strain>
    </source>
</reference>
<keyword evidence="3" id="KW-1185">Reference proteome</keyword>
<dbReference type="SUPFAM" id="SSF140931">
    <property type="entry name" value="Fic-like"/>
    <property type="match status" value="1"/>
</dbReference>
<organism evidence="2 3">
    <name type="scientific">Marasmiellus scandens</name>
    <dbReference type="NCBI Taxonomy" id="2682957"/>
    <lineage>
        <taxon>Eukaryota</taxon>
        <taxon>Fungi</taxon>
        <taxon>Dikarya</taxon>
        <taxon>Basidiomycota</taxon>
        <taxon>Agaricomycotina</taxon>
        <taxon>Agaricomycetes</taxon>
        <taxon>Agaricomycetidae</taxon>
        <taxon>Agaricales</taxon>
        <taxon>Marasmiineae</taxon>
        <taxon>Omphalotaceae</taxon>
        <taxon>Marasmiellus</taxon>
    </lineage>
</organism>
<dbReference type="InterPro" id="IPR006440">
    <property type="entry name" value="Doc"/>
</dbReference>
<sequence length="165" mass="17812">MSQVTRLGMSQGIKRPSSVPQLLMASTSSLLSAAARLSKHFTPTYATKINAQIVAPAQAVLVKPNELESALARPLNVAVYEPYRQTSYLAATLSYGIIKNHPFLDGNKRTGFFLANEYLRAQGLPGLVEFGKVGEIYGDVDAVVEHLLGVADGSTGLNDYQRSDK</sequence>
<dbReference type="InterPro" id="IPR053737">
    <property type="entry name" value="Type_II_TA_Toxin"/>
</dbReference>